<keyword evidence="2" id="KW-1185">Reference proteome</keyword>
<dbReference type="EMBL" id="CM046398">
    <property type="protein sequence ID" value="KAI8529981.1"/>
    <property type="molecule type" value="Genomic_DNA"/>
</dbReference>
<proteinExistence type="predicted"/>
<name>A0ACC0LN60_RHOML</name>
<dbReference type="Proteomes" id="UP001062846">
    <property type="component" value="Chromosome 11"/>
</dbReference>
<reference evidence="1" key="1">
    <citation type="submission" date="2022-02" db="EMBL/GenBank/DDBJ databases">
        <title>Plant Genome Project.</title>
        <authorList>
            <person name="Zhang R.-G."/>
        </authorList>
    </citation>
    <scope>NUCLEOTIDE SEQUENCE</scope>
    <source>
        <strain evidence="1">AT1</strain>
    </source>
</reference>
<gene>
    <name evidence="1" type="ORF">RHMOL_Rhmol11G0018200</name>
</gene>
<sequence length="314" mass="34327">MADGSISFVEGLGYKAQDSNELRRKQKVGDSQTGITKNPSSLRTEQHALFEEQLTLEAEERARCELHQQQQQQEVFSTPTPKTLFNARGIPYLEGDPNMGYGEADTKPRQPWSPKGQSNQTTSTHPSHTLPPQALNKPRQAPAEPKTKPKNWASLLQSQSSSFDMKLEYHPDLFRGKEAQVEIDIERTDVGLWNNIQSSIACNFPPPATSVDLPENNAEAANNSKESASSQHGSLEEEKGNNKVANSCSQQTLDVISSPATQLSRSAAKKAAKIATKMKDKEPPDIKLMMGGSTKAGKLGRQKSSKGSFHGSGK</sequence>
<comment type="caution">
    <text evidence="1">The sequence shown here is derived from an EMBL/GenBank/DDBJ whole genome shotgun (WGS) entry which is preliminary data.</text>
</comment>
<protein>
    <submittedName>
        <fullName evidence="1">Uncharacterized protein</fullName>
    </submittedName>
</protein>
<organism evidence="1 2">
    <name type="scientific">Rhododendron molle</name>
    <name type="common">Chinese azalea</name>
    <name type="synonym">Azalea mollis</name>
    <dbReference type="NCBI Taxonomy" id="49168"/>
    <lineage>
        <taxon>Eukaryota</taxon>
        <taxon>Viridiplantae</taxon>
        <taxon>Streptophyta</taxon>
        <taxon>Embryophyta</taxon>
        <taxon>Tracheophyta</taxon>
        <taxon>Spermatophyta</taxon>
        <taxon>Magnoliopsida</taxon>
        <taxon>eudicotyledons</taxon>
        <taxon>Gunneridae</taxon>
        <taxon>Pentapetalae</taxon>
        <taxon>asterids</taxon>
        <taxon>Ericales</taxon>
        <taxon>Ericaceae</taxon>
        <taxon>Ericoideae</taxon>
        <taxon>Rhodoreae</taxon>
        <taxon>Rhododendron</taxon>
    </lineage>
</organism>
<accession>A0ACC0LN60</accession>
<evidence type="ECO:0000313" key="1">
    <source>
        <dbReference type="EMBL" id="KAI8529981.1"/>
    </source>
</evidence>
<evidence type="ECO:0000313" key="2">
    <source>
        <dbReference type="Proteomes" id="UP001062846"/>
    </source>
</evidence>